<accession>A0ACA9M2K4</accession>
<evidence type="ECO:0000313" key="1">
    <source>
        <dbReference type="EMBL" id="CAG8563744.1"/>
    </source>
</evidence>
<feature type="non-terminal residue" evidence="1">
    <location>
        <position position="1"/>
    </location>
</feature>
<protein>
    <submittedName>
        <fullName evidence="1">6285_t:CDS:1</fullName>
    </submittedName>
</protein>
<name>A0ACA9M2K4_9GLOM</name>
<dbReference type="EMBL" id="CAJVPW010006024">
    <property type="protein sequence ID" value="CAG8563744.1"/>
    <property type="molecule type" value="Genomic_DNA"/>
</dbReference>
<keyword evidence="2" id="KW-1185">Reference proteome</keyword>
<evidence type="ECO:0000313" key="2">
    <source>
        <dbReference type="Proteomes" id="UP000789366"/>
    </source>
</evidence>
<reference evidence="1" key="1">
    <citation type="submission" date="2021-06" db="EMBL/GenBank/DDBJ databases">
        <authorList>
            <person name="Kallberg Y."/>
            <person name="Tangrot J."/>
            <person name="Rosling A."/>
        </authorList>
    </citation>
    <scope>NUCLEOTIDE SEQUENCE</scope>
    <source>
        <strain evidence="1">28 12/20/2015</strain>
    </source>
</reference>
<organism evidence="1 2">
    <name type="scientific">Cetraspora pellucida</name>
    <dbReference type="NCBI Taxonomy" id="1433469"/>
    <lineage>
        <taxon>Eukaryota</taxon>
        <taxon>Fungi</taxon>
        <taxon>Fungi incertae sedis</taxon>
        <taxon>Mucoromycota</taxon>
        <taxon>Glomeromycotina</taxon>
        <taxon>Glomeromycetes</taxon>
        <taxon>Diversisporales</taxon>
        <taxon>Gigasporaceae</taxon>
        <taxon>Cetraspora</taxon>
    </lineage>
</organism>
<gene>
    <name evidence="1" type="ORF">SPELUC_LOCUS5714</name>
</gene>
<proteinExistence type="predicted"/>
<sequence length="248" mass="28286">CTTTHNLEIVIEENDQHQITRLTLENSVDDLESLQRKVLSRAQNLLRSGFQYTCDEIKSNVEPYLSVTINTCYQQVFETKTEYSDLAAIGFENKDIIKELIANIESFPIFLQIFEKHNIVITSIGDIDKDKFNGVGTGFVSSFTALKDNQKLGNRGGTRIKKNIKTILEGFFLNGNRNDKDKISTKAMHAELLEFVKNGNIEAEDIPKTSTIQNWINSYTWAFKQKAAEKKLGLTIYRIYTCNISQIQ</sequence>
<dbReference type="Proteomes" id="UP000789366">
    <property type="component" value="Unassembled WGS sequence"/>
</dbReference>
<comment type="caution">
    <text evidence="1">The sequence shown here is derived from an EMBL/GenBank/DDBJ whole genome shotgun (WGS) entry which is preliminary data.</text>
</comment>